<accession>A8G530</accession>
<evidence type="ECO:0000313" key="2">
    <source>
        <dbReference type="Proteomes" id="UP000002014"/>
    </source>
</evidence>
<dbReference type="EMBL" id="CP000825">
    <property type="protein sequence ID" value="ABV50711.1"/>
    <property type="molecule type" value="Genomic_DNA"/>
</dbReference>
<dbReference type="GO" id="GO:0016757">
    <property type="term" value="F:glycosyltransferase activity"/>
    <property type="evidence" value="ECO:0007669"/>
    <property type="project" value="UniProtKB-KW"/>
</dbReference>
<dbReference type="HOGENOM" id="CLU_1814108_0_0_3"/>
<keyword evidence="1" id="KW-0328">Glycosyltransferase</keyword>
<sequence length="142" mass="16556">MPQHQKKKKIKMISYFTWSEFDKSVEQIANKCRFKEFSGIYGVPRGGLCLAVALSHKLKIELISEPIKNSLIVDDIYETGLTLTTLKDIEGAMFFVLFSKINPTWWNTVFISKKSEWIVFPWENTLNSKSDREQYIKKRGLT</sequence>
<reference evidence="1 2" key="1">
    <citation type="journal article" date="2007" name="PLoS Genet.">
        <title>Patterns and implications of gene gain and loss in the evolution of Prochlorococcus.</title>
        <authorList>
            <person name="Kettler G.C."/>
            <person name="Martiny A.C."/>
            <person name="Huang K."/>
            <person name="Zucker J."/>
            <person name="Coleman M.L."/>
            <person name="Rodrigue S."/>
            <person name="Chen F."/>
            <person name="Lapidus A."/>
            <person name="Ferriera S."/>
            <person name="Johnson J."/>
            <person name="Steglich C."/>
            <person name="Church G.M."/>
            <person name="Richardson P."/>
            <person name="Chisholm S.W."/>
        </authorList>
    </citation>
    <scope>NUCLEOTIDE SEQUENCE [LARGE SCALE GENOMIC DNA]</scope>
    <source>
        <strain evidence="1 2">MIT 9215</strain>
    </source>
</reference>
<evidence type="ECO:0000313" key="1">
    <source>
        <dbReference type="EMBL" id="ABV50711.1"/>
    </source>
</evidence>
<dbReference type="eggNOG" id="COG2236">
    <property type="taxonomic scope" value="Bacteria"/>
</dbReference>
<dbReference type="Gene3D" id="3.40.50.2020">
    <property type="match status" value="2"/>
</dbReference>
<proteinExistence type="predicted"/>
<dbReference type="SUPFAM" id="SSF53271">
    <property type="entry name" value="PRTase-like"/>
    <property type="match status" value="1"/>
</dbReference>
<keyword evidence="1" id="KW-0808">Transferase</keyword>
<name>A8G530_PROM2</name>
<protein>
    <submittedName>
        <fullName evidence="1">Putative purine phosphoribosyltransferase-related protein</fullName>
    </submittedName>
</protein>
<dbReference type="KEGG" id="pmh:P9215_10961"/>
<dbReference type="AlphaFoldDB" id="A8G530"/>
<dbReference type="InterPro" id="IPR029057">
    <property type="entry name" value="PRTase-like"/>
</dbReference>
<dbReference type="STRING" id="93060.P9215_10961"/>
<organism evidence="1 2">
    <name type="scientific">Prochlorococcus marinus (strain MIT 9215)</name>
    <dbReference type="NCBI Taxonomy" id="93060"/>
    <lineage>
        <taxon>Bacteria</taxon>
        <taxon>Bacillati</taxon>
        <taxon>Cyanobacteriota</taxon>
        <taxon>Cyanophyceae</taxon>
        <taxon>Synechococcales</taxon>
        <taxon>Prochlorococcaceae</taxon>
        <taxon>Prochlorococcus</taxon>
    </lineage>
</organism>
<gene>
    <name evidence="1" type="ordered locus">P9215_10961</name>
</gene>
<dbReference type="Proteomes" id="UP000002014">
    <property type="component" value="Chromosome"/>
</dbReference>